<keyword evidence="2 3" id="KW-0378">Hydrolase</keyword>
<dbReference type="EC" id="3.1.1.-" evidence="3"/>
<organism evidence="5 6">
    <name type="scientific">Lophiostoma macrostomum CBS 122681</name>
    <dbReference type="NCBI Taxonomy" id="1314788"/>
    <lineage>
        <taxon>Eukaryota</taxon>
        <taxon>Fungi</taxon>
        <taxon>Dikarya</taxon>
        <taxon>Ascomycota</taxon>
        <taxon>Pezizomycotina</taxon>
        <taxon>Dothideomycetes</taxon>
        <taxon>Pleosporomycetidae</taxon>
        <taxon>Pleosporales</taxon>
        <taxon>Lophiostomataceae</taxon>
        <taxon>Lophiostoma</taxon>
    </lineage>
</organism>
<proteinExistence type="inferred from homology"/>
<protein>
    <recommendedName>
        <fullName evidence="3">Carboxylic ester hydrolase</fullName>
        <ecNumber evidence="3">3.1.1.-</ecNumber>
    </recommendedName>
</protein>
<sequence length="527" mass="58434">MAQLLLLFFALFVQHLVALNHVVDLGYAMYRGKTDGKGVIRWAGMRYARSPSRLDGMRFVAPQDPVEERRGNVVNATEFGPICIGTKYDLKDELGEVQSEDCLFANVWAPSNATNTSALPVYVFIQGGGFSSNGNFNYNATDLVGAADHQLVVVNFNYRVGPYGFLASKEIAANTTLSLNNGLKDQRQLLKWVQNHISKFGGNPGHVTIGGASAGAGSVVLHLAAYGGRNDSLFHAASIESPSFTPQHNVTNSQYVYDALLKQTKCADLTCLSNLDAVTFQAAARTMTANTPFRGQKAPPVYIWDPTLDYDFIKDYTFNEIKAGHLVRVPTIIGDATNEGINFTPRKVTSWQGTIQFLSDQYTSLTKSEQYSIRQIWQGPTNTDLDGQWRTVAADVYGHMRYICGGLNMSAEYATNGSSPTWQYRWDVGAATHVAELLRIWHNGTTPAAVFVQGYFTSFYRTYDPNKHTTDFLQDNGTVLTSPTWEEFGEAYGKRILFDEENDVHMETVSALEKNKCNFISTLPLEQ</sequence>
<keyword evidence="3" id="KW-0732">Signal</keyword>
<feature type="signal peptide" evidence="3">
    <location>
        <begin position="1"/>
        <end position="18"/>
    </location>
</feature>
<dbReference type="PROSITE" id="PS00122">
    <property type="entry name" value="CARBOXYLESTERASE_B_1"/>
    <property type="match status" value="1"/>
</dbReference>
<name>A0A6A6THK9_9PLEO</name>
<dbReference type="InterPro" id="IPR002018">
    <property type="entry name" value="CarbesteraseB"/>
</dbReference>
<feature type="domain" description="Carboxylesterase type B" evidence="4">
    <location>
        <begin position="33"/>
        <end position="519"/>
    </location>
</feature>
<evidence type="ECO:0000256" key="3">
    <source>
        <dbReference type="RuleBase" id="RU361235"/>
    </source>
</evidence>
<evidence type="ECO:0000256" key="1">
    <source>
        <dbReference type="ARBA" id="ARBA00005964"/>
    </source>
</evidence>
<evidence type="ECO:0000313" key="6">
    <source>
        <dbReference type="Proteomes" id="UP000799324"/>
    </source>
</evidence>
<evidence type="ECO:0000259" key="4">
    <source>
        <dbReference type="Pfam" id="PF00135"/>
    </source>
</evidence>
<accession>A0A6A6THK9</accession>
<evidence type="ECO:0000256" key="2">
    <source>
        <dbReference type="ARBA" id="ARBA00022801"/>
    </source>
</evidence>
<dbReference type="AlphaFoldDB" id="A0A6A6THK9"/>
<dbReference type="InterPro" id="IPR029058">
    <property type="entry name" value="AB_hydrolase_fold"/>
</dbReference>
<dbReference type="EMBL" id="MU004315">
    <property type="protein sequence ID" value="KAF2658413.1"/>
    <property type="molecule type" value="Genomic_DNA"/>
</dbReference>
<keyword evidence="6" id="KW-1185">Reference proteome</keyword>
<dbReference type="Gene3D" id="3.40.50.1820">
    <property type="entry name" value="alpha/beta hydrolase"/>
    <property type="match status" value="1"/>
</dbReference>
<dbReference type="GO" id="GO:0016787">
    <property type="term" value="F:hydrolase activity"/>
    <property type="evidence" value="ECO:0007669"/>
    <property type="project" value="UniProtKB-KW"/>
</dbReference>
<comment type="similarity">
    <text evidence="1 3">Belongs to the type-B carboxylesterase/lipase family.</text>
</comment>
<gene>
    <name evidence="5" type="ORF">K491DRAFT_676452</name>
</gene>
<dbReference type="OrthoDB" id="408631at2759"/>
<dbReference type="Proteomes" id="UP000799324">
    <property type="component" value="Unassembled WGS sequence"/>
</dbReference>
<evidence type="ECO:0000313" key="5">
    <source>
        <dbReference type="EMBL" id="KAF2658413.1"/>
    </source>
</evidence>
<reference evidence="5" key="1">
    <citation type="journal article" date="2020" name="Stud. Mycol.">
        <title>101 Dothideomycetes genomes: a test case for predicting lifestyles and emergence of pathogens.</title>
        <authorList>
            <person name="Haridas S."/>
            <person name="Albert R."/>
            <person name="Binder M."/>
            <person name="Bloem J."/>
            <person name="Labutti K."/>
            <person name="Salamov A."/>
            <person name="Andreopoulos B."/>
            <person name="Baker S."/>
            <person name="Barry K."/>
            <person name="Bills G."/>
            <person name="Bluhm B."/>
            <person name="Cannon C."/>
            <person name="Castanera R."/>
            <person name="Culley D."/>
            <person name="Daum C."/>
            <person name="Ezra D."/>
            <person name="Gonzalez J."/>
            <person name="Henrissat B."/>
            <person name="Kuo A."/>
            <person name="Liang C."/>
            <person name="Lipzen A."/>
            <person name="Lutzoni F."/>
            <person name="Magnuson J."/>
            <person name="Mondo S."/>
            <person name="Nolan M."/>
            <person name="Ohm R."/>
            <person name="Pangilinan J."/>
            <person name="Park H.-J."/>
            <person name="Ramirez L."/>
            <person name="Alfaro M."/>
            <person name="Sun H."/>
            <person name="Tritt A."/>
            <person name="Yoshinaga Y."/>
            <person name="Zwiers L.-H."/>
            <person name="Turgeon B."/>
            <person name="Goodwin S."/>
            <person name="Spatafora J."/>
            <person name="Crous P."/>
            <person name="Grigoriev I."/>
        </authorList>
    </citation>
    <scope>NUCLEOTIDE SEQUENCE</scope>
    <source>
        <strain evidence="5">CBS 122681</strain>
    </source>
</reference>
<dbReference type="InterPro" id="IPR019826">
    <property type="entry name" value="Carboxylesterase_B_AS"/>
</dbReference>
<dbReference type="PANTHER" id="PTHR11559">
    <property type="entry name" value="CARBOXYLESTERASE"/>
    <property type="match status" value="1"/>
</dbReference>
<feature type="chain" id="PRO_5025709906" description="Carboxylic ester hydrolase" evidence="3">
    <location>
        <begin position="19"/>
        <end position="527"/>
    </location>
</feature>
<dbReference type="InterPro" id="IPR050309">
    <property type="entry name" value="Type-B_Carboxylest/Lipase"/>
</dbReference>
<dbReference type="Pfam" id="PF00135">
    <property type="entry name" value="COesterase"/>
    <property type="match status" value="1"/>
</dbReference>
<dbReference type="SUPFAM" id="SSF53474">
    <property type="entry name" value="alpha/beta-Hydrolases"/>
    <property type="match status" value="1"/>
</dbReference>